<dbReference type="Gene3D" id="1.20.1440.60">
    <property type="entry name" value="23S rRNA-intervening sequence"/>
    <property type="match status" value="1"/>
</dbReference>
<dbReference type="Proteomes" id="UP000050454">
    <property type="component" value="Unassembled WGS sequence"/>
</dbReference>
<dbReference type="PANTHER" id="PTHR38471:SF2">
    <property type="entry name" value="FOUR HELIX BUNDLE PROTEIN"/>
    <property type="match status" value="1"/>
</dbReference>
<organism evidence="1 2">
    <name type="scientific">Jiulongibacter sediminis</name>
    <dbReference type="NCBI Taxonomy" id="1605367"/>
    <lineage>
        <taxon>Bacteria</taxon>
        <taxon>Pseudomonadati</taxon>
        <taxon>Bacteroidota</taxon>
        <taxon>Cytophagia</taxon>
        <taxon>Cytophagales</taxon>
        <taxon>Leadbetterellaceae</taxon>
        <taxon>Jiulongibacter</taxon>
    </lineage>
</organism>
<gene>
    <name evidence="1" type="ORF">AFM12_16070</name>
</gene>
<dbReference type="AlphaFoldDB" id="A0A0P7C039"/>
<dbReference type="PANTHER" id="PTHR38471">
    <property type="entry name" value="FOUR HELIX BUNDLE PROTEIN"/>
    <property type="match status" value="1"/>
</dbReference>
<reference evidence="1 2" key="1">
    <citation type="submission" date="2015-07" db="EMBL/GenBank/DDBJ databases">
        <title>The draft genome sequence of Leadbetterella sp. JN14-9.</title>
        <authorList>
            <person name="Liu Y."/>
            <person name="Du J."/>
            <person name="Shao Z."/>
        </authorList>
    </citation>
    <scope>NUCLEOTIDE SEQUENCE [LARGE SCALE GENOMIC DNA]</scope>
    <source>
        <strain evidence="1 2">JN14-9</strain>
    </source>
</reference>
<protein>
    <recommendedName>
        <fullName evidence="3">Four helix bundle protein</fullName>
    </recommendedName>
</protein>
<evidence type="ECO:0000313" key="2">
    <source>
        <dbReference type="Proteomes" id="UP000050454"/>
    </source>
</evidence>
<dbReference type="InterPro" id="IPR012657">
    <property type="entry name" value="23S_rRNA-intervening_sequence"/>
</dbReference>
<dbReference type="STRING" id="1605367.AFM12_16070"/>
<sequence>MSKISSFEDLHIWQESMSIATELYTEFKDCKDFAYRDQILRASLSVPLNIAEGFERNNNKDFYNFLRYAKGSAGEVRTQIIFAKGVKLMKEQKADGYISLLKTLSKQIQTLMSSINGRLGR</sequence>
<keyword evidence="2" id="KW-1185">Reference proteome</keyword>
<name>A0A0P7C039_9BACT</name>
<evidence type="ECO:0008006" key="3">
    <source>
        <dbReference type="Google" id="ProtNLM"/>
    </source>
</evidence>
<proteinExistence type="predicted"/>
<dbReference type="CDD" id="cd16377">
    <property type="entry name" value="23S_rRNA_IVP_like"/>
    <property type="match status" value="1"/>
</dbReference>
<dbReference type="RefSeq" id="WP_082391382.1">
    <property type="nucleotide sequence ID" value="NZ_JXSZ01000012.1"/>
</dbReference>
<dbReference type="NCBIfam" id="TIGR02436">
    <property type="entry name" value="four helix bundle protein"/>
    <property type="match status" value="1"/>
</dbReference>
<dbReference type="Pfam" id="PF05635">
    <property type="entry name" value="23S_rRNA_IVP"/>
    <property type="match status" value="1"/>
</dbReference>
<dbReference type="SUPFAM" id="SSF158446">
    <property type="entry name" value="IVS-encoded protein-like"/>
    <property type="match status" value="1"/>
</dbReference>
<comment type="caution">
    <text evidence="1">The sequence shown here is derived from an EMBL/GenBank/DDBJ whole genome shotgun (WGS) entry which is preliminary data.</text>
</comment>
<dbReference type="EMBL" id="LGTQ01000012">
    <property type="protein sequence ID" value="KPM47307.1"/>
    <property type="molecule type" value="Genomic_DNA"/>
</dbReference>
<evidence type="ECO:0000313" key="1">
    <source>
        <dbReference type="EMBL" id="KPM47307.1"/>
    </source>
</evidence>
<dbReference type="InterPro" id="IPR036583">
    <property type="entry name" value="23S_rRNA_IVS_sf"/>
</dbReference>
<accession>A0A0P7C039</accession>